<comment type="caution">
    <text evidence="2">The sequence shown here is derived from an EMBL/GenBank/DDBJ whole genome shotgun (WGS) entry which is preliminary data.</text>
</comment>
<keyword evidence="3" id="KW-1185">Reference proteome</keyword>
<reference evidence="2 3" key="1">
    <citation type="journal article" date="2021" name="BMC Genomics">
        <title>Datura genome reveals duplications of psychoactive alkaloid biosynthetic genes and high mutation rate following tissue culture.</title>
        <authorList>
            <person name="Rajewski A."/>
            <person name="Carter-House D."/>
            <person name="Stajich J."/>
            <person name="Litt A."/>
        </authorList>
    </citation>
    <scope>NUCLEOTIDE SEQUENCE [LARGE SCALE GENOMIC DNA]</scope>
    <source>
        <strain evidence="2">AR-01</strain>
    </source>
</reference>
<dbReference type="InterPro" id="IPR055300">
    <property type="entry name" value="CWZF3/5/7"/>
</dbReference>
<gene>
    <name evidence="2" type="ORF">HAX54_043040</name>
</gene>
<evidence type="ECO:0000256" key="1">
    <source>
        <dbReference type="SAM" id="MobiDB-lite"/>
    </source>
</evidence>
<evidence type="ECO:0000313" key="2">
    <source>
        <dbReference type="EMBL" id="MCD7460191.1"/>
    </source>
</evidence>
<protein>
    <submittedName>
        <fullName evidence="2">Uncharacterized protein</fullName>
    </submittedName>
</protein>
<feature type="compositionally biased region" description="Basic and acidic residues" evidence="1">
    <location>
        <begin position="84"/>
        <end position="101"/>
    </location>
</feature>
<dbReference type="PANTHER" id="PTHR46524">
    <property type="entry name" value="CW-TYPE ZINC FINGER"/>
    <property type="match status" value="1"/>
</dbReference>
<dbReference type="PANTHER" id="PTHR46524:SF12">
    <property type="entry name" value="CW-TYPE DOMAIN-CONTAINING PROTEIN"/>
    <property type="match status" value="1"/>
</dbReference>
<accession>A0ABS8SMY1</accession>
<proteinExistence type="predicted"/>
<feature type="region of interest" description="Disordered" evidence="1">
    <location>
        <begin position="155"/>
        <end position="261"/>
    </location>
</feature>
<feature type="region of interest" description="Disordered" evidence="1">
    <location>
        <begin position="76"/>
        <end position="109"/>
    </location>
</feature>
<feature type="compositionally biased region" description="Basic and acidic residues" evidence="1">
    <location>
        <begin position="209"/>
        <end position="232"/>
    </location>
</feature>
<evidence type="ECO:0000313" key="3">
    <source>
        <dbReference type="Proteomes" id="UP000823775"/>
    </source>
</evidence>
<dbReference type="Proteomes" id="UP000823775">
    <property type="component" value="Unassembled WGS sequence"/>
</dbReference>
<organism evidence="2 3">
    <name type="scientific">Datura stramonium</name>
    <name type="common">Jimsonweed</name>
    <name type="synonym">Common thornapple</name>
    <dbReference type="NCBI Taxonomy" id="4076"/>
    <lineage>
        <taxon>Eukaryota</taxon>
        <taxon>Viridiplantae</taxon>
        <taxon>Streptophyta</taxon>
        <taxon>Embryophyta</taxon>
        <taxon>Tracheophyta</taxon>
        <taxon>Spermatophyta</taxon>
        <taxon>Magnoliopsida</taxon>
        <taxon>eudicotyledons</taxon>
        <taxon>Gunneridae</taxon>
        <taxon>Pentapetalae</taxon>
        <taxon>asterids</taxon>
        <taxon>lamiids</taxon>
        <taxon>Solanales</taxon>
        <taxon>Solanaceae</taxon>
        <taxon>Solanoideae</taxon>
        <taxon>Datureae</taxon>
        <taxon>Datura</taxon>
    </lineage>
</organism>
<sequence>MTERLQILEKKHGNRVQDSRDSGSIDLKTDIGRAVSVKKRKLRDQDYIMNSQSNGIHTKGDGNAIVGRLVVRVGARKQKKPKVFHSEKKESSTSKGEEKSSRTRGTVTKIVLPGTRDFPIDRSVEMECQTKKYRVKGQSRLTMEDIDSLKKELGSEQLSTAATSSSSKVSDSRKRRANHQVKGSPVGSVSSSPMRMFITSKASPARMESSGKDDAKLDDDGSPRKYLDRDGNLESDNGDLDKGKRPGVPHPEVGNSHMGNSNVDVLEECSPYMTEKHAAYCSDDKGRVSKKHVSMLKEHKFGKDSLQLRRKNGMLVLIIKG</sequence>
<feature type="compositionally biased region" description="Low complexity" evidence="1">
    <location>
        <begin position="183"/>
        <end position="193"/>
    </location>
</feature>
<name>A0ABS8SMY1_DATST</name>
<feature type="compositionally biased region" description="Low complexity" evidence="1">
    <location>
        <begin position="159"/>
        <end position="169"/>
    </location>
</feature>
<dbReference type="EMBL" id="JACEIK010000640">
    <property type="protein sequence ID" value="MCD7460191.1"/>
    <property type="molecule type" value="Genomic_DNA"/>
</dbReference>